<gene>
    <name evidence="2" type="ORF">BN980_GECA11s02859g</name>
</gene>
<accession>A0A0J9XDW9</accession>
<dbReference type="AlphaFoldDB" id="A0A0J9XDW9"/>
<feature type="region of interest" description="Disordered" evidence="1">
    <location>
        <begin position="340"/>
        <end position="361"/>
    </location>
</feature>
<keyword evidence="3" id="KW-1185">Reference proteome</keyword>
<feature type="compositionally biased region" description="Polar residues" evidence="1">
    <location>
        <begin position="196"/>
        <end position="215"/>
    </location>
</feature>
<feature type="region of interest" description="Disordered" evidence="1">
    <location>
        <begin position="192"/>
        <end position="271"/>
    </location>
</feature>
<feature type="region of interest" description="Disordered" evidence="1">
    <location>
        <begin position="108"/>
        <end position="147"/>
    </location>
</feature>
<feature type="compositionally biased region" description="Low complexity" evidence="1">
    <location>
        <begin position="123"/>
        <end position="147"/>
    </location>
</feature>
<sequence>MAGLSDKDLSFFENSAAGAPTSNAARASSKASSGSSSGVKNSDLLIGLFATAPGTTTSSPPISGVANMAPIDSHASAASTNFSSNNSSNINFSIAQHENTSITATATATSVPTNNDDDDFGDFVDSSSNSGSPLTGSHPHASSASGSLPVPVSLSASFSPISPFTSDSNSISPNIAHDAAPLASDPVHTIQKDSTTDTISSHNPKLQLSASSTHDNTTHERLIDSTTSPIPSKLADASPTNLSSAMPPAPLAEEHHEDSTSGDNVPSPFDNIPNSNELITLFNDTVLHFVDQLFQKLVPLPYALKKRVLANIATKKFLDGYLATIQVGVMVLEGRYRRLRRDGPGKQPTSGGGMTAPTHHDPECERAAREFVRIWTAEIVPRLRTAGLRPVELTRVPVGVDATTPTPTTTPIAPSPPASTCVVCGLTRDEQPSVYLLPRRMRWEEKSGPGHLTCLRFWAHRDIYGITI</sequence>
<dbReference type="Proteomes" id="UP000242525">
    <property type="component" value="Unassembled WGS sequence"/>
</dbReference>
<dbReference type="PANTHER" id="PTHR42084">
    <property type="entry name" value="YALI0E26631P"/>
    <property type="match status" value="1"/>
</dbReference>
<organism evidence="2 3">
    <name type="scientific">Geotrichum candidum</name>
    <name type="common">Oospora lactis</name>
    <name type="synonym">Dipodascus geotrichum</name>
    <dbReference type="NCBI Taxonomy" id="1173061"/>
    <lineage>
        <taxon>Eukaryota</taxon>
        <taxon>Fungi</taxon>
        <taxon>Dikarya</taxon>
        <taxon>Ascomycota</taxon>
        <taxon>Saccharomycotina</taxon>
        <taxon>Dipodascomycetes</taxon>
        <taxon>Dipodascales</taxon>
        <taxon>Dipodascaceae</taxon>
        <taxon>Geotrichum</taxon>
    </lineage>
</organism>
<comment type="caution">
    <text evidence="2">The sequence shown here is derived from an EMBL/GenBank/DDBJ whole genome shotgun (WGS) entry which is preliminary data.</text>
</comment>
<evidence type="ECO:0000256" key="1">
    <source>
        <dbReference type="SAM" id="MobiDB-lite"/>
    </source>
</evidence>
<feature type="region of interest" description="Disordered" evidence="1">
    <location>
        <begin position="19"/>
        <end position="40"/>
    </location>
</feature>
<proteinExistence type="predicted"/>
<protein>
    <submittedName>
        <fullName evidence="2">Uncharacterized protein</fullName>
    </submittedName>
</protein>
<evidence type="ECO:0000313" key="2">
    <source>
        <dbReference type="EMBL" id="CDO55547.1"/>
    </source>
</evidence>
<dbReference type="OrthoDB" id="4088866at2759"/>
<reference evidence="2" key="1">
    <citation type="submission" date="2014-03" db="EMBL/GenBank/DDBJ databases">
        <authorList>
            <person name="Casaregola S."/>
        </authorList>
    </citation>
    <scope>NUCLEOTIDE SEQUENCE [LARGE SCALE GENOMIC DNA]</scope>
    <source>
        <strain evidence="2">CLIB 918</strain>
    </source>
</reference>
<feature type="compositionally biased region" description="Low complexity" evidence="1">
    <location>
        <begin position="22"/>
        <end position="40"/>
    </location>
</feature>
<dbReference type="STRING" id="1173061.A0A0J9XDW9"/>
<name>A0A0J9XDW9_GEOCN</name>
<evidence type="ECO:0000313" key="3">
    <source>
        <dbReference type="Proteomes" id="UP000242525"/>
    </source>
</evidence>
<dbReference type="PANTHER" id="PTHR42084:SF1">
    <property type="entry name" value="SERINE_THREONINE-PROTEIN KINASE PPK6"/>
    <property type="match status" value="1"/>
</dbReference>
<dbReference type="EMBL" id="CCBN010000011">
    <property type="protein sequence ID" value="CDO55547.1"/>
    <property type="molecule type" value="Genomic_DNA"/>
</dbReference>